<sequence>MWWLRTVYSDFHLTDILPAGDIYEDGPSDEMSKYNWRYLSVMERLSTFMDLFEYISKFGEMDEKTARIYFNQVVKNEQSFLHTVVVNGYCVSLYECKCCLSRFKDLIDFGSGTFCKTKGEKFTGPTSLKILTYCCYKAAFIGTPVYSCRNIFFITSMIAIKQPFGCFIPERRDHYLSTIISTAQHILECSFLLHLFRNCTFFVCKFLNLSVR</sequence>
<accession>A0A238BS80</accession>
<dbReference type="AlphaFoldDB" id="A0A238BS80"/>
<dbReference type="Proteomes" id="UP000242913">
    <property type="component" value="Unassembled WGS sequence"/>
</dbReference>
<keyword evidence="2" id="KW-1185">Reference proteome</keyword>
<gene>
    <name evidence="1" type="ORF">X798_04780</name>
</gene>
<dbReference type="EMBL" id="KZ270012">
    <property type="protein sequence ID" value="OZC08221.1"/>
    <property type="molecule type" value="Genomic_DNA"/>
</dbReference>
<evidence type="ECO:0000313" key="2">
    <source>
        <dbReference type="Proteomes" id="UP000242913"/>
    </source>
</evidence>
<name>A0A238BS80_9BILA</name>
<protein>
    <submittedName>
        <fullName evidence="1">Uncharacterized protein</fullName>
    </submittedName>
</protein>
<proteinExistence type="predicted"/>
<reference evidence="1 2" key="1">
    <citation type="submission" date="2015-12" db="EMBL/GenBank/DDBJ databases">
        <title>Draft genome of the nematode, Onchocerca flexuosa.</title>
        <authorList>
            <person name="Mitreva M."/>
        </authorList>
    </citation>
    <scope>NUCLEOTIDE SEQUENCE [LARGE SCALE GENOMIC DNA]</scope>
    <source>
        <strain evidence="1">Red Deer</strain>
    </source>
</reference>
<evidence type="ECO:0000313" key="1">
    <source>
        <dbReference type="EMBL" id="OZC08221.1"/>
    </source>
</evidence>
<organism evidence="1 2">
    <name type="scientific">Onchocerca flexuosa</name>
    <dbReference type="NCBI Taxonomy" id="387005"/>
    <lineage>
        <taxon>Eukaryota</taxon>
        <taxon>Metazoa</taxon>
        <taxon>Ecdysozoa</taxon>
        <taxon>Nematoda</taxon>
        <taxon>Chromadorea</taxon>
        <taxon>Rhabditida</taxon>
        <taxon>Spirurina</taxon>
        <taxon>Spiruromorpha</taxon>
        <taxon>Filarioidea</taxon>
        <taxon>Onchocercidae</taxon>
        <taxon>Onchocerca</taxon>
    </lineage>
</organism>